<feature type="region of interest" description="Disordered" evidence="1">
    <location>
        <begin position="306"/>
        <end position="332"/>
    </location>
</feature>
<sequence precursor="true">MCSKRPNWLAAGLSASALVAACALIGLAGCNSNKDQLRPQDLFGRIGGGQQGQIIEPKKCAIEVAILDRPFKDEALNAAAWKAVDEQSVAPEARRALEVNGLRIGRITGELPPAIDAIRNAPPPHKVEPATFLLDDGDQTLISVAENAEQITLLLNREGHPYGKDYQSASGFFRVTATHHGTDRVSLRFTPELHHGPPRRSFQAIANGGSYAPQEFRIADGQEEETLQDLSATVDLGPDQVVVVGCFPEQERSLGGFFFTRSEAHSDVRRQKLILIRASRNHVGTLGEKVGQSDRPQPGGLLGRLAGRAGKAGNPAGAAGATAIAKSGGGDATKDAAVIRAGGGSGPAR</sequence>
<gene>
    <name evidence="3" type="ORF">OJF2_06130</name>
</gene>
<dbReference type="EMBL" id="CP042997">
    <property type="protein sequence ID" value="QEH32144.1"/>
    <property type="molecule type" value="Genomic_DNA"/>
</dbReference>
<reference evidence="3 4" key="1">
    <citation type="submission" date="2019-08" db="EMBL/GenBank/DDBJ databases">
        <title>Deep-cultivation of Planctomycetes and their phenomic and genomic characterization uncovers novel biology.</title>
        <authorList>
            <person name="Wiegand S."/>
            <person name="Jogler M."/>
            <person name="Boedeker C."/>
            <person name="Pinto D."/>
            <person name="Vollmers J."/>
            <person name="Rivas-Marin E."/>
            <person name="Kohn T."/>
            <person name="Peeters S.H."/>
            <person name="Heuer A."/>
            <person name="Rast P."/>
            <person name="Oberbeckmann S."/>
            <person name="Bunk B."/>
            <person name="Jeske O."/>
            <person name="Meyerdierks A."/>
            <person name="Storesund J.E."/>
            <person name="Kallscheuer N."/>
            <person name="Luecker S."/>
            <person name="Lage O.M."/>
            <person name="Pohl T."/>
            <person name="Merkel B.J."/>
            <person name="Hornburger P."/>
            <person name="Mueller R.-W."/>
            <person name="Bruemmer F."/>
            <person name="Labrenz M."/>
            <person name="Spormann A.M."/>
            <person name="Op den Camp H."/>
            <person name="Overmann J."/>
            <person name="Amann R."/>
            <person name="Jetten M.S.M."/>
            <person name="Mascher T."/>
            <person name="Medema M.H."/>
            <person name="Devos D.P."/>
            <person name="Kaster A.-K."/>
            <person name="Ovreas L."/>
            <person name="Rohde M."/>
            <person name="Galperin M.Y."/>
            <person name="Jogler C."/>
        </authorList>
    </citation>
    <scope>NUCLEOTIDE SEQUENCE [LARGE SCALE GENOMIC DNA]</scope>
    <source>
        <strain evidence="3 4">OJF2</strain>
    </source>
</reference>
<protein>
    <submittedName>
        <fullName evidence="3">Uncharacterized protein</fullName>
    </submittedName>
</protein>
<dbReference type="AlphaFoldDB" id="A0A5B9VVN9"/>
<feature type="chain" id="PRO_5023126130" evidence="2">
    <location>
        <begin position="29"/>
        <end position="349"/>
    </location>
</feature>
<dbReference type="Proteomes" id="UP000324233">
    <property type="component" value="Chromosome"/>
</dbReference>
<proteinExistence type="predicted"/>
<dbReference type="RefSeq" id="WP_148591112.1">
    <property type="nucleotide sequence ID" value="NZ_CP042997.1"/>
</dbReference>
<dbReference type="OrthoDB" id="252515at2"/>
<evidence type="ECO:0000313" key="3">
    <source>
        <dbReference type="EMBL" id="QEH32144.1"/>
    </source>
</evidence>
<name>A0A5B9VVN9_9BACT</name>
<organism evidence="3 4">
    <name type="scientific">Aquisphaera giovannonii</name>
    <dbReference type="NCBI Taxonomy" id="406548"/>
    <lineage>
        <taxon>Bacteria</taxon>
        <taxon>Pseudomonadati</taxon>
        <taxon>Planctomycetota</taxon>
        <taxon>Planctomycetia</taxon>
        <taxon>Isosphaerales</taxon>
        <taxon>Isosphaeraceae</taxon>
        <taxon>Aquisphaera</taxon>
    </lineage>
</organism>
<evidence type="ECO:0000313" key="4">
    <source>
        <dbReference type="Proteomes" id="UP000324233"/>
    </source>
</evidence>
<evidence type="ECO:0000256" key="2">
    <source>
        <dbReference type="SAM" id="SignalP"/>
    </source>
</evidence>
<evidence type="ECO:0000256" key="1">
    <source>
        <dbReference type="SAM" id="MobiDB-lite"/>
    </source>
</evidence>
<feature type="compositionally biased region" description="Low complexity" evidence="1">
    <location>
        <begin position="306"/>
        <end position="326"/>
    </location>
</feature>
<keyword evidence="4" id="KW-1185">Reference proteome</keyword>
<keyword evidence="2" id="KW-0732">Signal</keyword>
<dbReference type="KEGG" id="agv:OJF2_06130"/>
<feature type="signal peptide" evidence="2">
    <location>
        <begin position="1"/>
        <end position="28"/>
    </location>
</feature>
<dbReference type="PROSITE" id="PS51257">
    <property type="entry name" value="PROKAR_LIPOPROTEIN"/>
    <property type="match status" value="1"/>
</dbReference>
<accession>A0A5B9VVN9</accession>